<comment type="caution">
    <text evidence="5">The sequence shown here is derived from an EMBL/GenBank/DDBJ whole genome shotgun (WGS) entry which is preliminary data.</text>
</comment>
<protein>
    <recommendedName>
        <fullName evidence="4">HTH araC/xylS-type domain-containing protein</fullName>
    </recommendedName>
</protein>
<dbReference type="SMART" id="SM00342">
    <property type="entry name" value="HTH_ARAC"/>
    <property type="match status" value="1"/>
</dbReference>
<keyword evidence="3" id="KW-0804">Transcription</keyword>
<evidence type="ECO:0000259" key="4">
    <source>
        <dbReference type="PROSITE" id="PS01124"/>
    </source>
</evidence>
<feature type="domain" description="HTH araC/xylS-type" evidence="4">
    <location>
        <begin position="95"/>
        <end position="199"/>
    </location>
</feature>
<dbReference type="InterPro" id="IPR050204">
    <property type="entry name" value="AraC_XylS_family_regulators"/>
</dbReference>
<dbReference type="Pfam" id="PF12833">
    <property type="entry name" value="HTH_18"/>
    <property type="match status" value="1"/>
</dbReference>
<gene>
    <name evidence="5" type="ORF">BIY22_00660</name>
</gene>
<accession>A0A1Q9HQC6</accession>
<reference evidence="5 6" key="1">
    <citation type="submission" date="2016-09" db="EMBL/GenBank/DDBJ databases">
        <title>Genomic Taxonomy of the Vibrionaceae.</title>
        <authorList>
            <person name="Gonzalez-Castillo A."/>
            <person name="Gomez-Gil B."/>
            <person name="Enciso-Ibarra K."/>
        </authorList>
    </citation>
    <scope>NUCLEOTIDE SEQUENCE [LARGE SCALE GENOMIC DNA]</scope>
    <source>
        <strain evidence="5 6">CAIM 703</strain>
    </source>
</reference>
<keyword evidence="1" id="KW-0805">Transcription regulation</keyword>
<evidence type="ECO:0000256" key="3">
    <source>
        <dbReference type="ARBA" id="ARBA00023163"/>
    </source>
</evidence>
<name>A0A1Q9HQC6_9VIBR</name>
<dbReference type="PANTHER" id="PTHR46796">
    <property type="entry name" value="HTH-TYPE TRANSCRIPTIONAL ACTIVATOR RHAS-RELATED"/>
    <property type="match status" value="1"/>
</dbReference>
<evidence type="ECO:0000256" key="2">
    <source>
        <dbReference type="ARBA" id="ARBA00023125"/>
    </source>
</evidence>
<dbReference type="STRING" id="1381081.BIY22_00660"/>
<dbReference type="SUPFAM" id="SSF46689">
    <property type="entry name" value="Homeodomain-like"/>
    <property type="match status" value="1"/>
</dbReference>
<dbReference type="GO" id="GO:0003700">
    <property type="term" value="F:DNA-binding transcription factor activity"/>
    <property type="evidence" value="ECO:0007669"/>
    <property type="project" value="InterPro"/>
</dbReference>
<dbReference type="InterPro" id="IPR018060">
    <property type="entry name" value="HTH_AraC"/>
</dbReference>
<dbReference type="Proteomes" id="UP000186313">
    <property type="component" value="Unassembled WGS sequence"/>
</dbReference>
<dbReference type="InterPro" id="IPR009057">
    <property type="entry name" value="Homeodomain-like_sf"/>
</dbReference>
<dbReference type="EMBL" id="MJMJ01000001">
    <property type="protein sequence ID" value="OLQ93036.1"/>
    <property type="molecule type" value="Genomic_DNA"/>
</dbReference>
<proteinExistence type="predicted"/>
<dbReference type="PANTHER" id="PTHR46796:SF13">
    <property type="entry name" value="HTH-TYPE TRANSCRIPTIONAL ACTIVATOR RHAS"/>
    <property type="match status" value="1"/>
</dbReference>
<dbReference type="PROSITE" id="PS01124">
    <property type="entry name" value="HTH_ARAC_FAMILY_2"/>
    <property type="match status" value="1"/>
</dbReference>
<dbReference type="Gene3D" id="1.10.10.60">
    <property type="entry name" value="Homeodomain-like"/>
    <property type="match status" value="1"/>
</dbReference>
<organism evidence="5 6">
    <name type="scientific">Vibrio panuliri</name>
    <dbReference type="NCBI Taxonomy" id="1381081"/>
    <lineage>
        <taxon>Bacteria</taxon>
        <taxon>Pseudomonadati</taxon>
        <taxon>Pseudomonadota</taxon>
        <taxon>Gammaproteobacteria</taxon>
        <taxon>Vibrionales</taxon>
        <taxon>Vibrionaceae</taxon>
        <taxon>Vibrio</taxon>
    </lineage>
</organism>
<evidence type="ECO:0000313" key="5">
    <source>
        <dbReference type="EMBL" id="OLQ93036.1"/>
    </source>
</evidence>
<evidence type="ECO:0000256" key="1">
    <source>
        <dbReference type="ARBA" id="ARBA00023015"/>
    </source>
</evidence>
<dbReference type="GO" id="GO:0043565">
    <property type="term" value="F:sequence-specific DNA binding"/>
    <property type="evidence" value="ECO:0007669"/>
    <property type="project" value="InterPro"/>
</dbReference>
<sequence length="211" mass="23632">MSRAVIDIWSSYRTEADIAWIMPDGCQDVILSLPDNGAPSITISTLHHTATAVHIPAQQHMIGLRLSPGFNVSSLDLMQLYRYRYDTKELAANIEQSATPITSQLKEALSCLHQHISVQTTADTLGVSCRTLQRLLKTNTGQSPLFWARLARVRRAAQMLLAQNNASETAYLCHYADQAHMSREIKHWFGVTPQQLLSRPDIIHQLQAPGY</sequence>
<dbReference type="AlphaFoldDB" id="A0A1Q9HQC6"/>
<dbReference type="OrthoDB" id="9809338at2"/>
<evidence type="ECO:0000313" key="6">
    <source>
        <dbReference type="Proteomes" id="UP000186313"/>
    </source>
</evidence>
<keyword evidence="2" id="KW-0238">DNA-binding</keyword>
<dbReference type="RefSeq" id="WP_075705647.1">
    <property type="nucleotide sequence ID" value="NZ_MJMJ01000001.1"/>
</dbReference>